<name>A0A931NBS8_9BURK</name>
<dbReference type="AlphaFoldDB" id="A0A931NBS8"/>
<dbReference type="PROSITE" id="PS51257">
    <property type="entry name" value="PROKAR_LIPOPROTEIN"/>
    <property type="match status" value="1"/>
</dbReference>
<evidence type="ECO:0000256" key="1">
    <source>
        <dbReference type="SAM" id="SignalP"/>
    </source>
</evidence>
<keyword evidence="4" id="KW-1185">Reference proteome</keyword>
<evidence type="ECO:0000313" key="4">
    <source>
        <dbReference type="Proteomes" id="UP000620139"/>
    </source>
</evidence>
<comment type="caution">
    <text evidence="3">The sequence shown here is derived from an EMBL/GenBank/DDBJ whole genome shotgun (WGS) entry which is preliminary data.</text>
</comment>
<dbReference type="Pfam" id="PF13590">
    <property type="entry name" value="DUF4136"/>
    <property type="match status" value="1"/>
</dbReference>
<gene>
    <name evidence="3" type="ORF">I7X43_00200</name>
</gene>
<evidence type="ECO:0000313" key="3">
    <source>
        <dbReference type="EMBL" id="MBH9551252.1"/>
    </source>
</evidence>
<dbReference type="RefSeq" id="WP_198098874.1">
    <property type="nucleotide sequence ID" value="NZ_JAEDAL010000001.1"/>
</dbReference>
<feature type="chain" id="PRO_5036951472" evidence="1">
    <location>
        <begin position="28"/>
        <end position="196"/>
    </location>
</feature>
<protein>
    <submittedName>
        <fullName evidence="3">DUF4136 domain-containing protein</fullName>
    </submittedName>
</protein>
<organism evidence="3 4">
    <name type="scientific">Inhella gelatinilytica</name>
    <dbReference type="NCBI Taxonomy" id="2795030"/>
    <lineage>
        <taxon>Bacteria</taxon>
        <taxon>Pseudomonadati</taxon>
        <taxon>Pseudomonadota</taxon>
        <taxon>Betaproteobacteria</taxon>
        <taxon>Burkholderiales</taxon>
        <taxon>Sphaerotilaceae</taxon>
        <taxon>Inhella</taxon>
    </lineage>
</organism>
<dbReference type="Proteomes" id="UP000620139">
    <property type="component" value="Unassembled WGS sequence"/>
</dbReference>
<dbReference type="InterPro" id="IPR025411">
    <property type="entry name" value="DUF4136"/>
</dbReference>
<feature type="domain" description="DUF4136" evidence="2">
    <location>
        <begin position="33"/>
        <end position="182"/>
    </location>
</feature>
<feature type="signal peptide" evidence="1">
    <location>
        <begin position="1"/>
        <end position="27"/>
    </location>
</feature>
<accession>A0A931NBS8</accession>
<dbReference type="EMBL" id="JAEDAL010000001">
    <property type="protein sequence ID" value="MBH9551252.1"/>
    <property type="molecule type" value="Genomic_DNA"/>
</dbReference>
<evidence type="ECO:0000259" key="2">
    <source>
        <dbReference type="Pfam" id="PF13590"/>
    </source>
</evidence>
<sequence>MSPHRRTLLSLSALALLGGCAALKTLAVDVRSFGAWPADKKAGTYAFERLPSQQDPLSRAAEWETLAAPALEKAGFKPAPAGTPPDVIVALGVRISAVALSPWDDPLWYRWNAPLYHWRFGMPPRAHPLFVDRRYEREVGVLLRDRVSGQPLYEARASSDGSTQGGDALMAALFQAALADFPKAQPQPHVVRIQLP</sequence>
<keyword evidence="1" id="KW-0732">Signal</keyword>
<proteinExistence type="predicted"/>
<reference evidence="3" key="1">
    <citation type="submission" date="2020-12" db="EMBL/GenBank/DDBJ databases">
        <title>The genome sequence of Inhella sp. 4Y17.</title>
        <authorList>
            <person name="Liu Y."/>
        </authorList>
    </citation>
    <scope>NUCLEOTIDE SEQUENCE</scope>
    <source>
        <strain evidence="3">4Y10</strain>
    </source>
</reference>